<comment type="caution">
    <text evidence="1">The sequence shown here is derived from an EMBL/GenBank/DDBJ whole genome shotgun (WGS) entry which is preliminary data.</text>
</comment>
<accession>A0A0L0MZS0</accession>
<protein>
    <recommendedName>
        <fullName evidence="3">Transcription factor domain-containing protein</fullName>
    </recommendedName>
</protein>
<dbReference type="AlphaFoldDB" id="A0A0L0MZS0"/>
<proteinExistence type="predicted"/>
<dbReference type="Proteomes" id="UP000036947">
    <property type="component" value="Unassembled WGS sequence"/>
</dbReference>
<gene>
    <name evidence="1" type="ORF">TOPH_08040</name>
</gene>
<dbReference type="EMBL" id="LFRF01000038">
    <property type="protein sequence ID" value="KND87296.1"/>
    <property type="molecule type" value="Genomic_DNA"/>
</dbReference>
<organism evidence="1 2">
    <name type="scientific">Tolypocladium ophioglossoides (strain CBS 100239)</name>
    <name type="common">Snaketongue truffleclub</name>
    <name type="synonym">Elaphocordyceps ophioglossoides</name>
    <dbReference type="NCBI Taxonomy" id="1163406"/>
    <lineage>
        <taxon>Eukaryota</taxon>
        <taxon>Fungi</taxon>
        <taxon>Dikarya</taxon>
        <taxon>Ascomycota</taxon>
        <taxon>Pezizomycotina</taxon>
        <taxon>Sordariomycetes</taxon>
        <taxon>Hypocreomycetidae</taxon>
        <taxon>Hypocreales</taxon>
        <taxon>Ophiocordycipitaceae</taxon>
        <taxon>Tolypocladium</taxon>
    </lineage>
</organism>
<keyword evidence="2" id="KW-1185">Reference proteome</keyword>
<name>A0A0L0MZS0_TOLOC</name>
<dbReference type="OrthoDB" id="4916530at2759"/>
<sequence length="238" mass="26211">MAVIRDSILDICLQATACGGREILLDLKAREINMISQFPACIVYRDGDVTNKAVDGPTLYSRILVRLEHLQNLFFIERLLAKEGRAPDSQMLEISMELVSLTLIFWTHQGRLHGLHSCHDWLVVSYAAPAGGVLCLELLKASAPRAASPTVTRSNMIQQLSLLVGFLDWVGPSAPNSDICQSVKRVVRHVLDQTLNPAADQAGAAEGLGFSADMNEFFSFDLLDTFDWLRPESASWAA</sequence>
<reference evidence="1 2" key="1">
    <citation type="journal article" date="2015" name="BMC Genomics">
        <title>The genome of the truffle-parasite Tolypocladium ophioglossoides and the evolution of antifungal peptaibiotics.</title>
        <authorList>
            <person name="Quandt C.A."/>
            <person name="Bushley K.E."/>
            <person name="Spatafora J.W."/>
        </authorList>
    </citation>
    <scope>NUCLEOTIDE SEQUENCE [LARGE SCALE GENOMIC DNA]</scope>
    <source>
        <strain evidence="1 2">CBS 100239</strain>
    </source>
</reference>
<evidence type="ECO:0000313" key="1">
    <source>
        <dbReference type="EMBL" id="KND87296.1"/>
    </source>
</evidence>
<dbReference type="STRING" id="1163406.A0A0L0MZS0"/>
<evidence type="ECO:0008006" key="3">
    <source>
        <dbReference type="Google" id="ProtNLM"/>
    </source>
</evidence>
<evidence type="ECO:0000313" key="2">
    <source>
        <dbReference type="Proteomes" id="UP000036947"/>
    </source>
</evidence>